<comment type="caution">
    <text evidence="2">The sequence shown here is derived from an EMBL/GenBank/DDBJ whole genome shotgun (WGS) entry which is preliminary data.</text>
</comment>
<protein>
    <submittedName>
        <fullName evidence="2">Uncharacterized protein</fullName>
    </submittedName>
</protein>
<dbReference type="AlphaFoldDB" id="A0A5C6RUV9"/>
<accession>A0A5C6RUV9</accession>
<evidence type="ECO:0000256" key="1">
    <source>
        <dbReference type="SAM" id="MobiDB-lite"/>
    </source>
</evidence>
<feature type="compositionally biased region" description="Basic residues" evidence="1">
    <location>
        <begin position="42"/>
        <end position="60"/>
    </location>
</feature>
<organism evidence="2 3">
    <name type="scientific">Vicingus serpentipes</name>
    <dbReference type="NCBI Taxonomy" id="1926625"/>
    <lineage>
        <taxon>Bacteria</taxon>
        <taxon>Pseudomonadati</taxon>
        <taxon>Bacteroidota</taxon>
        <taxon>Flavobacteriia</taxon>
        <taxon>Flavobacteriales</taxon>
        <taxon>Vicingaceae</taxon>
        <taxon>Vicingus</taxon>
    </lineage>
</organism>
<name>A0A5C6RUV9_9FLAO</name>
<sequence length="60" mass="6635">MKNKKYIVLSFVLVFLVSISLPSCNPHRRGSTAGQIGAGGGKKYHRTPASAKRRRTSKYN</sequence>
<evidence type="ECO:0000313" key="3">
    <source>
        <dbReference type="Proteomes" id="UP000321721"/>
    </source>
</evidence>
<reference evidence="2 3" key="1">
    <citation type="submission" date="2019-08" db="EMBL/GenBank/DDBJ databases">
        <title>Genome of Vicingus serpentipes NCIMB 15042.</title>
        <authorList>
            <person name="Bowman J.P."/>
        </authorList>
    </citation>
    <scope>NUCLEOTIDE SEQUENCE [LARGE SCALE GENOMIC DNA]</scope>
    <source>
        <strain evidence="2 3">NCIMB 15042</strain>
    </source>
</reference>
<gene>
    <name evidence="2" type="ORF">FRY74_04455</name>
</gene>
<proteinExistence type="predicted"/>
<dbReference type="Proteomes" id="UP000321721">
    <property type="component" value="Unassembled WGS sequence"/>
</dbReference>
<keyword evidence="3" id="KW-1185">Reference proteome</keyword>
<evidence type="ECO:0000313" key="2">
    <source>
        <dbReference type="EMBL" id="TXB65824.1"/>
    </source>
</evidence>
<feature type="region of interest" description="Disordered" evidence="1">
    <location>
        <begin position="27"/>
        <end position="60"/>
    </location>
</feature>
<dbReference type="EMBL" id="VOOS01000002">
    <property type="protein sequence ID" value="TXB65824.1"/>
    <property type="molecule type" value="Genomic_DNA"/>
</dbReference>
<dbReference type="RefSeq" id="WP_147099040.1">
    <property type="nucleotide sequence ID" value="NZ_VOOS01000002.1"/>
</dbReference>